<keyword evidence="12" id="KW-1185">Reference proteome</keyword>
<dbReference type="CDD" id="cd13143">
    <property type="entry name" value="MATE_MepA_like"/>
    <property type="match status" value="1"/>
</dbReference>
<name>A0A6I0FA15_9FIRM</name>
<feature type="transmembrane region" description="Helical" evidence="10">
    <location>
        <begin position="16"/>
        <end position="37"/>
    </location>
</feature>
<dbReference type="InterPro" id="IPR002528">
    <property type="entry name" value="MATE_fam"/>
</dbReference>
<evidence type="ECO:0000256" key="7">
    <source>
        <dbReference type="ARBA" id="ARBA00022989"/>
    </source>
</evidence>
<dbReference type="EMBL" id="WBZC01000036">
    <property type="protein sequence ID" value="KAB3534003.1"/>
    <property type="molecule type" value="Genomic_DNA"/>
</dbReference>
<keyword evidence="9" id="KW-0046">Antibiotic resistance</keyword>
<comment type="similarity">
    <text evidence="2">Belongs to the multi antimicrobial extrusion (MATE) (TC 2.A.66.1) family. MepA subfamily.</text>
</comment>
<dbReference type="RefSeq" id="WP_151861475.1">
    <property type="nucleotide sequence ID" value="NZ_WBZC01000036.1"/>
</dbReference>
<gene>
    <name evidence="11" type="ORF">F8154_09995</name>
</gene>
<keyword evidence="6 10" id="KW-0812">Transmembrane</keyword>
<feature type="transmembrane region" description="Helical" evidence="10">
    <location>
        <begin position="170"/>
        <end position="189"/>
    </location>
</feature>
<evidence type="ECO:0000313" key="12">
    <source>
        <dbReference type="Proteomes" id="UP000432715"/>
    </source>
</evidence>
<feature type="transmembrane region" description="Helical" evidence="10">
    <location>
        <begin position="358"/>
        <end position="378"/>
    </location>
</feature>
<dbReference type="GO" id="GO:0005886">
    <property type="term" value="C:plasma membrane"/>
    <property type="evidence" value="ECO:0007669"/>
    <property type="project" value="UniProtKB-SubCell"/>
</dbReference>
<dbReference type="GO" id="GO:0042910">
    <property type="term" value="F:xenobiotic transmembrane transporter activity"/>
    <property type="evidence" value="ECO:0007669"/>
    <property type="project" value="InterPro"/>
</dbReference>
<dbReference type="PANTHER" id="PTHR43823:SF3">
    <property type="entry name" value="MULTIDRUG EXPORT PROTEIN MEPA"/>
    <property type="match status" value="1"/>
</dbReference>
<dbReference type="GO" id="GO:0046677">
    <property type="term" value="P:response to antibiotic"/>
    <property type="evidence" value="ECO:0007669"/>
    <property type="project" value="UniProtKB-KW"/>
</dbReference>
<protein>
    <recommendedName>
        <fullName evidence="3">Multidrug export protein MepA</fullName>
    </recommendedName>
</protein>
<comment type="caution">
    <text evidence="11">The sequence shown here is derived from an EMBL/GenBank/DDBJ whole genome shotgun (WGS) entry which is preliminary data.</text>
</comment>
<evidence type="ECO:0000256" key="4">
    <source>
        <dbReference type="ARBA" id="ARBA00022448"/>
    </source>
</evidence>
<evidence type="ECO:0000256" key="3">
    <source>
        <dbReference type="ARBA" id="ARBA00022106"/>
    </source>
</evidence>
<accession>A0A6I0FA15</accession>
<evidence type="ECO:0000256" key="5">
    <source>
        <dbReference type="ARBA" id="ARBA00022475"/>
    </source>
</evidence>
<evidence type="ECO:0000256" key="2">
    <source>
        <dbReference type="ARBA" id="ARBA00008417"/>
    </source>
</evidence>
<feature type="transmembrane region" description="Helical" evidence="10">
    <location>
        <begin position="315"/>
        <end position="338"/>
    </location>
</feature>
<comment type="subcellular location">
    <subcellularLocation>
        <location evidence="1">Cell membrane</location>
        <topology evidence="1">Multi-pass membrane protein</topology>
    </subcellularLocation>
</comment>
<keyword evidence="7 10" id="KW-1133">Transmembrane helix</keyword>
<feature type="transmembrane region" description="Helical" evidence="10">
    <location>
        <begin position="137"/>
        <end position="158"/>
    </location>
</feature>
<dbReference type="Proteomes" id="UP000432715">
    <property type="component" value="Unassembled WGS sequence"/>
</dbReference>
<proteinExistence type="inferred from homology"/>
<feature type="transmembrane region" description="Helical" evidence="10">
    <location>
        <begin position="94"/>
        <end position="117"/>
    </location>
</feature>
<dbReference type="PIRSF" id="PIRSF006603">
    <property type="entry name" value="DinF"/>
    <property type="match status" value="1"/>
</dbReference>
<evidence type="ECO:0000256" key="10">
    <source>
        <dbReference type="SAM" id="Phobius"/>
    </source>
</evidence>
<dbReference type="AlphaFoldDB" id="A0A6I0FA15"/>
<keyword evidence="5" id="KW-1003">Cell membrane</keyword>
<dbReference type="InterPro" id="IPR051327">
    <property type="entry name" value="MATE_MepA_subfamily"/>
</dbReference>
<keyword evidence="4" id="KW-0813">Transport</keyword>
<dbReference type="InterPro" id="IPR048279">
    <property type="entry name" value="MdtK-like"/>
</dbReference>
<evidence type="ECO:0000313" key="11">
    <source>
        <dbReference type="EMBL" id="KAB3534003.1"/>
    </source>
</evidence>
<dbReference type="OrthoDB" id="9811110at2"/>
<dbReference type="GO" id="GO:0015297">
    <property type="term" value="F:antiporter activity"/>
    <property type="evidence" value="ECO:0007669"/>
    <property type="project" value="InterPro"/>
</dbReference>
<keyword evidence="8 10" id="KW-0472">Membrane</keyword>
<evidence type="ECO:0000256" key="1">
    <source>
        <dbReference type="ARBA" id="ARBA00004651"/>
    </source>
</evidence>
<sequence length="452" mass="48492">MNKHSKILGSEGIGKLLLRLSAPAVAGMMVQALYNLVDTIFVGRGVGTMAIAGLAIAFPLQMLGLAIAQAIGIGGASIISRSLGSGDTEKAEKAMGNIFSLIIVISLVLTILGLAFIEPILMVFGATDSILPYAMEYMRVILLGTVLFTFAVASNSVLRAEGNAKMAMYTMLISAGLNIILDPIFIFVFNMGIRGAAIATVLAQATTAVYLVIYFMTGKSTLKFKMKNLKPDIKIILETFAIGSSAFARQAAGSIMAIILNNSLAFYGGDITIAAFGVINRLLMFTFMPLFGIVQGMQPIVGYNYGAKKLSRVKATIKLSIVITTLLATIGFLMLMVFPRFFMEIFSDDTELIELSIGAVRIIVLGVPFIGLQVVGASMFQSIGKALPSLILSMSRQILFLIPLVLTLPIYFDLLGIWLAFPLADVLSTVVTMVFMSKELKIISKATLIQSN</sequence>
<feature type="transmembrane region" description="Helical" evidence="10">
    <location>
        <begin position="49"/>
        <end position="73"/>
    </location>
</feature>
<evidence type="ECO:0000256" key="8">
    <source>
        <dbReference type="ARBA" id="ARBA00023136"/>
    </source>
</evidence>
<dbReference type="Pfam" id="PF01554">
    <property type="entry name" value="MatE"/>
    <property type="match status" value="2"/>
</dbReference>
<evidence type="ECO:0000256" key="6">
    <source>
        <dbReference type="ARBA" id="ARBA00022692"/>
    </source>
</evidence>
<evidence type="ECO:0000256" key="9">
    <source>
        <dbReference type="ARBA" id="ARBA00023251"/>
    </source>
</evidence>
<dbReference type="NCBIfam" id="TIGR00797">
    <property type="entry name" value="matE"/>
    <property type="match status" value="1"/>
</dbReference>
<feature type="transmembrane region" description="Helical" evidence="10">
    <location>
        <begin position="390"/>
        <end position="411"/>
    </location>
</feature>
<feature type="transmembrane region" description="Helical" evidence="10">
    <location>
        <begin position="195"/>
        <end position="215"/>
    </location>
</feature>
<organism evidence="11 12">
    <name type="scientific">Alkaliphilus pronyensis</name>
    <dbReference type="NCBI Taxonomy" id="1482732"/>
    <lineage>
        <taxon>Bacteria</taxon>
        <taxon>Bacillati</taxon>
        <taxon>Bacillota</taxon>
        <taxon>Clostridia</taxon>
        <taxon>Peptostreptococcales</taxon>
        <taxon>Natronincolaceae</taxon>
        <taxon>Alkaliphilus</taxon>
    </lineage>
</organism>
<dbReference type="PANTHER" id="PTHR43823">
    <property type="entry name" value="SPORULATION PROTEIN YKVU"/>
    <property type="match status" value="1"/>
</dbReference>
<dbReference type="InterPro" id="IPR045070">
    <property type="entry name" value="MATE_MepA-like"/>
</dbReference>
<reference evidence="11 12" key="1">
    <citation type="submission" date="2019-10" db="EMBL/GenBank/DDBJ databases">
        <title>Alkaliphilus serpentinus sp. nov. and Alkaliphilus pronyensis sp. nov., two novel anaerobic alkaliphilic species isolated from the serpentinized-hosted hydrothermal field of the Prony Bay (New Caledonia).</title>
        <authorList>
            <person name="Postec A."/>
        </authorList>
    </citation>
    <scope>NUCLEOTIDE SEQUENCE [LARGE SCALE GENOMIC DNA]</scope>
    <source>
        <strain evidence="11 12">LacV</strain>
    </source>
</reference>